<keyword evidence="3" id="KW-0201">Cytochrome c-type biogenesis</keyword>
<dbReference type="RefSeq" id="WP_132130071.1">
    <property type="nucleotide sequence ID" value="NZ_CP042432.1"/>
</dbReference>
<organism evidence="11 12">
    <name type="scientific">Anseongella ginsenosidimutans</name>
    <dbReference type="NCBI Taxonomy" id="496056"/>
    <lineage>
        <taxon>Bacteria</taxon>
        <taxon>Pseudomonadati</taxon>
        <taxon>Bacteroidota</taxon>
        <taxon>Sphingobacteriia</taxon>
        <taxon>Sphingobacteriales</taxon>
        <taxon>Sphingobacteriaceae</taxon>
        <taxon>Anseongella</taxon>
    </lineage>
</organism>
<dbReference type="GO" id="GO:0045454">
    <property type="term" value="P:cell redox homeostasis"/>
    <property type="evidence" value="ECO:0007669"/>
    <property type="project" value="TreeGrafter"/>
</dbReference>
<dbReference type="AlphaFoldDB" id="A0A4R3KMR9"/>
<evidence type="ECO:0000256" key="7">
    <source>
        <dbReference type="SAM" id="Phobius"/>
    </source>
</evidence>
<dbReference type="Gene3D" id="2.60.40.1250">
    <property type="entry name" value="Thiol:disulfide interchange protein DsbD, N-terminal domain"/>
    <property type="match status" value="1"/>
</dbReference>
<feature type="chain" id="PRO_5020872048" evidence="8">
    <location>
        <begin position="21"/>
        <end position="786"/>
    </location>
</feature>
<proteinExistence type="predicted"/>
<feature type="domain" description="Thiol:disulfide interchange protein DsbD N-terminal" evidence="10">
    <location>
        <begin position="29"/>
        <end position="145"/>
    </location>
</feature>
<dbReference type="GO" id="GO:0015035">
    <property type="term" value="F:protein-disulfide reductase activity"/>
    <property type="evidence" value="ECO:0007669"/>
    <property type="project" value="TreeGrafter"/>
</dbReference>
<name>A0A4R3KMR9_9SPHI</name>
<feature type="transmembrane region" description="Helical" evidence="7">
    <location>
        <begin position="523"/>
        <end position="540"/>
    </location>
</feature>
<comment type="caution">
    <text evidence="11">The sequence shown here is derived from an EMBL/GenBank/DDBJ whole genome shotgun (WGS) entry which is preliminary data.</text>
</comment>
<dbReference type="SUPFAM" id="SSF52833">
    <property type="entry name" value="Thioredoxin-like"/>
    <property type="match status" value="1"/>
</dbReference>
<dbReference type="GO" id="GO:0017004">
    <property type="term" value="P:cytochrome complex assembly"/>
    <property type="evidence" value="ECO:0007669"/>
    <property type="project" value="UniProtKB-KW"/>
</dbReference>
<evidence type="ECO:0000256" key="2">
    <source>
        <dbReference type="ARBA" id="ARBA00022692"/>
    </source>
</evidence>
<feature type="signal peptide" evidence="8">
    <location>
        <begin position="1"/>
        <end position="20"/>
    </location>
</feature>
<feature type="compositionally biased region" description="Low complexity" evidence="6">
    <location>
        <begin position="205"/>
        <end position="222"/>
    </location>
</feature>
<feature type="transmembrane region" description="Helical" evidence="7">
    <location>
        <begin position="486"/>
        <end position="503"/>
    </location>
</feature>
<protein>
    <submittedName>
        <fullName evidence="11">Thioredoxin-like protein</fullName>
    </submittedName>
</protein>
<dbReference type="InterPro" id="IPR028250">
    <property type="entry name" value="DsbDN"/>
</dbReference>
<dbReference type="Gene3D" id="3.40.30.10">
    <property type="entry name" value="Glutaredoxin"/>
    <property type="match status" value="1"/>
</dbReference>
<feature type="compositionally biased region" description="Low complexity" evidence="6">
    <location>
        <begin position="231"/>
        <end position="240"/>
    </location>
</feature>
<feature type="domain" description="Cytochrome C biogenesis protein transmembrane" evidence="9">
    <location>
        <begin position="296"/>
        <end position="509"/>
    </location>
</feature>
<dbReference type="Pfam" id="PF02683">
    <property type="entry name" value="DsbD_TM"/>
    <property type="match status" value="1"/>
</dbReference>
<dbReference type="Proteomes" id="UP000295807">
    <property type="component" value="Unassembled WGS sequence"/>
</dbReference>
<feature type="region of interest" description="Disordered" evidence="6">
    <location>
        <begin position="154"/>
        <end position="283"/>
    </location>
</feature>
<dbReference type="InterPro" id="IPR036249">
    <property type="entry name" value="Thioredoxin-like_sf"/>
</dbReference>
<evidence type="ECO:0000256" key="3">
    <source>
        <dbReference type="ARBA" id="ARBA00022748"/>
    </source>
</evidence>
<evidence type="ECO:0000313" key="11">
    <source>
        <dbReference type="EMBL" id="TCS85648.1"/>
    </source>
</evidence>
<dbReference type="GO" id="GO:0016020">
    <property type="term" value="C:membrane"/>
    <property type="evidence" value="ECO:0007669"/>
    <property type="project" value="UniProtKB-SubCell"/>
</dbReference>
<gene>
    <name evidence="11" type="ORF">EDD80_11150</name>
</gene>
<dbReference type="InterPro" id="IPR003834">
    <property type="entry name" value="Cyt_c_assmbl_TM_dom"/>
</dbReference>
<evidence type="ECO:0000259" key="10">
    <source>
        <dbReference type="Pfam" id="PF11412"/>
    </source>
</evidence>
<evidence type="ECO:0000256" key="6">
    <source>
        <dbReference type="SAM" id="MobiDB-lite"/>
    </source>
</evidence>
<evidence type="ECO:0000313" key="12">
    <source>
        <dbReference type="Proteomes" id="UP000295807"/>
    </source>
</evidence>
<sequence>MMKKVILIWLFLAAAVGAGAQIFDPVTWAFSAKPSGENEVTLILKAEIDPGWHVYSQYIEEGGPIPTSFTFTPSADYELIGEVAEKSEVEKVMDPNFGMEVLYFSNEAVFEQRIRLKKASSTVKGVLEFMVCDDQRCLPPAEVEFSIDASHPDFKASGATSGPGGAEKAASGKAVSDKAASEKASPGTNDGSERNTAESPGDQENSQSNAASPGSAGQAPGNGQAGGVAGQSGQAGAQNPDAGESSAGQTSGATGESVTGQEPGGADASPSLPPALEQAAENADAKNENKSLFGIFIAGFLGGLLALLMPCIFPMIPLTVSYFTKRGAVGGRSKAIGSAALYGLSIIVIYVALGLLITVLFGSGKLNELASNGILNILFFIILVIFAISFFGAFELNLPSSWTTFADKKADSRGLTGIFFMAVALGLASFSCTGPIIGSLLVEAASKGTLLGPATGMFGFALALAIPFTLFAIFPQWLQSLPKSGGWLNTVKVSLGFLELAFALKFLSTVDMAYHWNLLDRDIFIVLWIVIFGMWGFYLLGKLRFAHDSETTHLSVPRLFFAIFALGFAIYLIPGLWGAPLKPISSFLPHQGSQDFDMYTASLGGSTSGGSGNASAEASGAEKKYTDLFHAPLGLNAFFDYEEGLAYAEKVNKPIFIDFTGWSCTNCRRMEASVWPDAQVLERLRNDFVLVQLYVDDKTALPEDEQYVSEFSGKTINTIGKKWSDFQASRFNTNSQPYYVIVNHQGQVLVPPRAFDLDIPEYVAFLDKGIEAFRTGEGVLTKAGVR</sequence>
<feature type="transmembrane region" description="Helical" evidence="7">
    <location>
        <begin position="560"/>
        <end position="579"/>
    </location>
</feature>
<feature type="transmembrane region" description="Helical" evidence="7">
    <location>
        <begin position="415"/>
        <end position="442"/>
    </location>
</feature>
<keyword evidence="8" id="KW-0732">Signal</keyword>
<evidence type="ECO:0000256" key="5">
    <source>
        <dbReference type="ARBA" id="ARBA00023136"/>
    </source>
</evidence>
<evidence type="ECO:0000256" key="4">
    <source>
        <dbReference type="ARBA" id="ARBA00022989"/>
    </source>
</evidence>
<dbReference type="PANTHER" id="PTHR32234">
    <property type="entry name" value="THIOL:DISULFIDE INTERCHANGE PROTEIN DSBD"/>
    <property type="match status" value="1"/>
</dbReference>
<feature type="transmembrane region" description="Helical" evidence="7">
    <location>
        <begin position="292"/>
        <end position="318"/>
    </location>
</feature>
<keyword evidence="2 7" id="KW-0812">Transmembrane</keyword>
<dbReference type="Pfam" id="PF13899">
    <property type="entry name" value="Thioredoxin_7"/>
    <property type="match status" value="1"/>
</dbReference>
<evidence type="ECO:0000259" key="9">
    <source>
        <dbReference type="Pfam" id="PF02683"/>
    </source>
</evidence>
<feature type="compositionally biased region" description="Polar residues" evidence="6">
    <location>
        <begin position="246"/>
        <end position="260"/>
    </location>
</feature>
<comment type="subcellular location">
    <subcellularLocation>
        <location evidence="1">Membrane</location>
        <topology evidence="1">Multi-pass membrane protein</topology>
    </subcellularLocation>
</comment>
<dbReference type="InterPro" id="IPR036929">
    <property type="entry name" value="DsbDN_sf"/>
</dbReference>
<feature type="transmembrane region" description="Helical" evidence="7">
    <location>
        <begin position="454"/>
        <end position="474"/>
    </location>
</feature>
<evidence type="ECO:0000256" key="8">
    <source>
        <dbReference type="SAM" id="SignalP"/>
    </source>
</evidence>
<dbReference type="Pfam" id="PF11412">
    <property type="entry name" value="DsbD_N"/>
    <property type="match status" value="1"/>
</dbReference>
<evidence type="ECO:0000256" key="1">
    <source>
        <dbReference type="ARBA" id="ARBA00004141"/>
    </source>
</evidence>
<feature type="transmembrane region" description="Helical" evidence="7">
    <location>
        <begin position="373"/>
        <end position="394"/>
    </location>
</feature>
<keyword evidence="12" id="KW-1185">Reference proteome</keyword>
<feature type="transmembrane region" description="Helical" evidence="7">
    <location>
        <begin position="339"/>
        <end position="361"/>
    </location>
</feature>
<dbReference type="PANTHER" id="PTHR32234:SF0">
    <property type="entry name" value="THIOL:DISULFIDE INTERCHANGE PROTEIN DSBD"/>
    <property type="match status" value="1"/>
</dbReference>
<accession>A0A4R3KMR9</accession>
<dbReference type="EMBL" id="SMAD01000011">
    <property type="protein sequence ID" value="TCS85648.1"/>
    <property type="molecule type" value="Genomic_DNA"/>
</dbReference>
<keyword evidence="5 7" id="KW-0472">Membrane</keyword>
<keyword evidence="4 7" id="KW-1133">Transmembrane helix</keyword>
<reference evidence="11 12" key="1">
    <citation type="submission" date="2019-03" db="EMBL/GenBank/DDBJ databases">
        <title>Genomic Encyclopedia of Type Strains, Phase IV (KMG-IV): sequencing the most valuable type-strain genomes for metagenomic binning, comparative biology and taxonomic classification.</title>
        <authorList>
            <person name="Goeker M."/>
        </authorList>
    </citation>
    <scope>NUCLEOTIDE SEQUENCE [LARGE SCALE GENOMIC DNA]</scope>
    <source>
        <strain evidence="11 12">DSM 21100</strain>
    </source>
</reference>
<dbReference type="OrthoDB" id="9811036at2"/>